<dbReference type="eggNOG" id="COG3539">
    <property type="taxonomic scope" value="Bacteria"/>
</dbReference>
<dbReference type="PANTHER" id="PTHR33420:SF26">
    <property type="entry name" value="FIMBRIAL SUBUNIT"/>
    <property type="match status" value="1"/>
</dbReference>
<protein>
    <submittedName>
        <fullName evidence="3">Fimbrial family protein</fullName>
    </submittedName>
</protein>
<dbReference type="EMBL" id="JMPJ01000040">
    <property type="protein sequence ID" value="KFC82527.1"/>
    <property type="molecule type" value="Genomic_DNA"/>
</dbReference>
<gene>
    <name evidence="3" type="ORF">GEAM_1425</name>
</gene>
<name>A0A085GFN2_EWIA3</name>
<dbReference type="SUPFAM" id="SSF49401">
    <property type="entry name" value="Bacterial adhesins"/>
    <property type="match status" value="1"/>
</dbReference>
<dbReference type="InterPro" id="IPR000259">
    <property type="entry name" value="Adhesion_dom_fimbrial"/>
</dbReference>
<dbReference type="GO" id="GO:0009289">
    <property type="term" value="C:pilus"/>
    <property type="evidence" value="ECO:0007669"/>
    <property type="project" value="InterPro"/>
</dbReference>
<dbReference type="Gene3D" id="2.60.40.1090">
    <property type="entry name" value="Fimbrial-type adhesion domain"/>
    <property type="match status" value="1"/>
</dbReference>
<evidence type="ECO:0000313" key="3">
    <source>
        <dbReference type="EMBL" id="KFC82527.1"/>
    </source>
</evidence>
<dbReference type="STRING" id="910964.GEAM_1425"/>
<dbReference type="InterPro" id="IPR036937">
    <property type="entry name" value="Adhesion_dom_fimbrial_sf"/>
</dbReference>
<keyword evidence="4" id="KW-1185">Reference proteome</keyword>
<dbReference type="Pfam" id="PF00419">
    <property type="entry name" value="Fimbrial"/>
    <property type="match status" value="1"/>
</dbReference>
<evidence type="ECO:0000313" key="4">
    <source>
        <dbReference type="Proteomes" id="UP000028640"/>
    </source>
</evidence>
<feature type="domain" description="Fimbrial-type adhesion" evidence="2">
    <location>
        <begin position="79"/>
        <end position="224"/>
    </location>
</feature>
<evidence type="ECO:0000256" key="1">
    <source>
        <dbReference type="SAM" id="Phobius"/>
    </source>
</evidence>
<dbReference type="AlphaFoldDB" id="A0A085GFN2"/>
<dbReference type="GO" id="GO:0043709">
    <property type="term" value="P:cell adhesion involved in single-species biofilm formation"/>
    <property type="evidence" value="ECO:0007669"/>
    <property type="project" value="TreeGrafter"/>
</dbReference>
<proteinExistence type="predicted"/>
<dbReference type="InterPro" id="IPR008966">
    <property type="entry name" value="Adhesion_dom_sf"/>
</dbReference>
<keyword evidence="1" id="KW-0472">Membrane</keyword>
<evidence type="ECO:0000259" key="2">
    <source>
        <dbReference type="Pfam" id="PF00419"/>
    </source>
</evidence>
<dbReference type="PANTHER" id="PTHR33420">
    <property type="entry name" value="FIMBRIAL SUBUNIT ELFA-RELATED"/>
    <property type="match status" value="1"/>
</dbReference>
<dbReference type="Proteomes" id="UP000028640">
    <property type="component" value="Unassembled WGS sequence"/>
</dbReference>
<organism evidence="3 4">
    <name type="scientific">Ewingella americana (strain ATCC 33852 / DSM 4580 / CCUG 14506 / JCM 5911 / LMG 7869 / NCTC 12157 / CDC 1468-78)</name>
    <dbReference type="NCBI Taxonomy" id="910964"/>
    <lineage>
        <taxon>Bacteria</taxon>
        <taxon>Pseudomonadati</taxon>
        <taxon>Pseudomonadota</taxon>
        <taxon>Gammaproteobacteria</taxon>
        <taxon>Enterobacterales</taxon>
        <taxon>Yersiniaceae</taxon>
        <taxon>Ewingella</taxon>
    </lineage>
</organism>
<comment type="caution">
    <text evidence="3">The sequence shown here is derived from an EMBL/GenBank/DDBJ whole genome shotgun (WGS) entry which is preliminary data.</text>
</comment>
<feature type="transmembrane region" description="Helical" evidence="1">
    <location>
        <begin position="57"/>
        <end position="75"/>
    </location>
</feature>
<sequence length="224" mass="23172">MNCLAFYLNDSGVYLRGGTSTEQSKGMADGFAKNNANANDGVLKACVLRKLKMKRNITGLALLVASIVSTSAFAIDGTINFKGNVISNPCTVSAASKSLDVQLGKISATSFPTSGSLSAAQKFTLVLSGCPTTVTSAKVRFDGNQVSGDNSILAVTSGTGKAGGIGIKIYDRNDNPVSLYQDSAAYPLTTAANNLEFKARYVSLANTVTPGAADGAAQFTIIYQ</sequence>
<keyword evidence="1" id="KW-0812">Transmembrane</keyword>
<dbReference type="InterPro" id="IPR050263">
    <property type="entry name" value="Bact_Fimbrial_Adh_Pro"/>
</dbReference>
<reference evidence="3 4" key="1">
    <citation type="submission" date="2014-05" db="EMBL/GenBank/DDBJ databases">
        <title>ATOL: Assembling a taxonomically balanced genome-scale reconstruction of the evolutionary history of the Enterobacteriaceae.</title>
        <authorList>
            <person name="Plunkett G.III."/>
            <person name="Neeno-Eckwall E.C."/>
            <person name="Glasner J.D."/>
            <person name="Perna N.T."/>
        </authorList>
    </citation>
    <scope>NUCLEOTIDE SEQUENCE [LARGE SCALE GENOMIC DNA]</scope>
    <source>
        <strain evidence="3 4">ATCC 33852</strain>
    </source>
</reference>
<accession>A0A085GFN2</accession>
<keyword evidence="1" id="KW-1133">Transmembrane helix</keyword>